<keyword evidence="15" id="KW-0143">Chaperone</keyword>
<evidence type="ECO:0000256" key="2">
    <source>
        <dbReference type="ARBA" id="ARBA00005325"/>
    </source>
</evidence>
<dbReference type="GO" id="GO:0016485">
    <property type="term" value="P:protein processing"/>
    <property type="evidence" value="ECO:0007669"/>
    <property type="project" value="TreeGrafter"/>
</dbReference>
<feature type="active site" description="Charge relay system" evidence="18">
    <location>
        <position position="757"/>
    </location>
</feature>
<evidence type="ECO:0000256" key="3">
    <source>
        <dbReference type="ARBA" id="ARBA00010983"/>
    </source>
</evidence>
<dbReference type="CDD" id="cd04059">
    <property type="entry name" value="Peptidases_S8_Protein_convertases_Kexins_Furin-like"/>
    <property type="match status" value="1"/>
</dbReference>
<dbReference type="GO" id="GO:0005789">
    <property type="term" value="C:endoplasmic reticulum membrane"/>
    <property type="evidence" value="ECO:0007669"/>
    <property type="project" value="UniProtKB-SubCell"/>
</dbReference>
<reference evidence="23 24" key="1">
    <citation type="submission" date="2017-10" db="EMBL/GenBank/DDBJ databases">
        <title>A novel species of cold-tolerant Malassezia isolated from bats.</title>
        <authorList>
            <person name="Lorch J.M."/>
            <person name="Palmer J.M."/>
            <person name="Vanderwolf K.J."/>
            <person name="Schmidt K.Z."/>
            <person name="Verant M.L."/>
            <person name="Weller T.J."/>
            <person name="Blehert D.S."/>
        </authorList>
    </citation>
    <scope>NUCLEOTIDE SEQUENCE [LARGE SCALE GENOMIC DNA]</scope>
    <source>
        <strain evidence="23 24">NWHC:44797-103</strain>
    </source>
</reference>
<dbReference type="FunFam" id="2.10.250.10:FF:000001">
    <property type="entry name" value="Calnexin homolog"/>
    <property type="match status" value="1"/>
</dbReference>
<dbReference type="GO" id="GO:0000139">
    <property type="term" value="C:Golgi membrane"/>
    <property type="evidence" value="ECO:0007669"/>
    <property type="project" value="TreeGrafter"/>
</dbReference>
<dbReference type="InterPro" id="IPR013320">
    <property type="entry name" value="ConA-like_dom_sf"/>
</dbReference>
<comment type="subcellular location">
    <subcellularLocation>
        <location evidence="1">Endoplasmic reticulum membrane</location>
        <topology evidence="1">Single-pass membrane protein</topology>
    </subcellularLocation>
</comment>
<organism evidence="23 24">
    <name type="scientific">Malassezia vespertilionis</name>
    <dbReference type="NCBI Taxonomy" id="2020962"/>
    <lineage>
        <taxon>Eukaryota</taxon>
        <taxon>Fungi</taxon>
        <taxon>Dikarya</taxon>
        <taxon>Basidiomycota</taxon>
        <taxon>Ustilaginomycotina</taxon>
        <taxon>Malasseziomycetes</taxon>
        <taxon>Malasseziales</taxon>
        <taxon>Malasseziaceae</taxon>
        <taxon>Malassezia</taxon>
    </lineage>
</organism>
<evidence type="ECO:0000256" key="15">
    <source>
        <dbReference type="ARBA" id="ARBA00023186"/>
    </source>
</evidence>
<evidence type="ECO:0000313" key="24">
    <source>
        <dbReference type="Proteomes" id="UP000232875"/>
    </source>
</evidence>
<dbReference type="Pfam" id="PF00262">
    <property type="entry name" value="Calreticulin"/>
    <property type="match status" value="1"/>
</dbReference>
<comment type="similarity">
    <text evidence="2">Belongs to the peptidase S8 family. Furin subfamily.</text>
</comment>
<dbReference type="SUPFAM" id="SSF49899">
    <property type="entry name" value="Concanavalin A-like lectins/glucanases"/>
    <property type="match status" value="1"/>
</dbReference>
<keyword evidence="11 20" id="KW-1133">Transmembrane helix</keyword>
<evidence type="ECO:0000313" key="23">
    <source>
        <dbReference type="EMBL" id="PKI85155.1"/>
    </source>
</evidence>
<dbReference type="PROSITE" id="PS00803">
    <property type="entry name" value="CALRETICULIN_1"/>
    <property type="match status" value="1"/>
</dbReference>
<keyword evidence="8" id="KW-0256">Endoplasmic reticulum</keyword>
<dbReference type="Gene3D" id="2.60.120.260">
    <property type="entry name" value="Galactose-binding domain-like"/>
    <property type="match status" value="1"/>
</dbReference>
<dbReference type="GO" id="GO:0005802">
    <property type="term" value="C:trans-Golgi network"/>
    <property type="evidence" value="ECO:0007669"/>
    <property type="project" value="TreeGrafter"/>
</dbReference>
<feature type="region of interest" description="Disordered" evidence="19">
    <location>
        <begin position="264"/>
        <end position="283"/>
    </location>
</feature>
<feature type="disulfide bond" evidence="17">
    <location>
        <begin position="126"/>
        <end position="161"/>
    </location>
</feature>
<evidence type="ECO:0000256" key="16">
    <source>
        <dbReference type="ARBA" id="ARBA00040224"/>
    </source>
</evidence>
<dbReference type="InterPro" id="IPR023828">
    <property type="entry name" value="Peptidase_S8_Ser-AS"/>
</dbReference>
<dbReference type="FunFam" id="2.60.120.260:FF:000026">
    <property type="entry name" value="proprotein convertase subtilisin/kexin type 7"/>
    <property type="match status" value="1"/>
</dbReference>
<keyword evidence="4 18" id="KW-0645">Protease</keyword>
<dbReference type="InterPro" id="IPR023827">
    <property type="entry name" value="Peptidase_S8_Asp-AS"/>
</dbReference>
<dbReference type="FunFam" id="3.40.50.200:FF:000005">
    <property type="entry name" value="Proprotein convertase subtilisin/kexin type 7"/>
    <property type="match status" value="1"/>
</dbReference>
<dbReference type="PROSITE" id="PS51829">
    <property type="entry name" value="P_HOMO_B"/>
    <property type="match status" value="1"/>
</dbReference>
<feature type="chain" id="PRO_5014754917" description="Calnexin" evidence="21">
    <location>
        <begin position="24"/>
        <end position="1371"/>
    </location>
</feature>
<dbReference type="PANTHER" id="PTHR42884:SF14">
    <property type="entry name" value="NEUROENDOCRINE CONVERTASE 1"/>
    <property type="match status" value="1"/>
</dbReference>
<evidence type="ECO:0000256" key="13">
    <source>
        <dbReference type="ARBA" id="ARBA00023145"/>
    </source>
</evidence>
<dbReference type="Pfam" id="PF00082">
    <property type="entry name" value="Peptidase_S8"/>
    <property type="match status" value="1"/>
</dbReference>
<dbReference type="PANTHER" id="PTHR42884">
    <property type="entry name" value="PROPROTEIN CONVERTASE SUBTILISIN/KEXIN-RELATED"/>
    <property type="match status" value="1"/>
</dbReference>
<accession>A0A2N1JF63</accession>
<name>A0A2N1JF63_9BASI</name>
<dbReference type="SUPFAM" id="SSF63887">
    <property type="entry name" value="P-domain of calnexin/calreticulin"/>
    <property type="match status" value="1"/>
</dbReference>
<dbReference type="InterPro" id="IPR001580">
    <property type="entry name" value="Calret/calnex"/>
</dbReference>
<evidence type="ECO:0000256" key="4">
    <source>
        <dbReference type="ARBA" id="ARBA00022670"/>
    </source>
</evidence>
<keyword evidence="13" id="KW-0865">Zymogen</keyword>
<evidence type="ECO:0000256" key="21">
    <source>
        <dbReference type="SAM" id="SignalP"/>
    </source>
</evidence>
<feature type="active site" description="Charge relay system" evidence="18">
    <location>
        <position position="795"/>
    </location>
</feature>
<dbReference type="STRING" id="2020962.A0A2N1JF63"/>
<feature type="compositionally biased region" description="Polar residues" evidence="19">
    <location>
        <begin position="1353"/>
        <end position="1362"/>
    </location>
</feature>
<evidence type="ECO:0000256" key="14">
    <source>
        <dbReference type="ARBA" id="ARBA00023180"/>
    </source>
</evidence>
<evidence type="ECO:0000256" key="17">
    <source>
        <dbReference type="PIRSR" id="PIRSR601580-3"/>
    </source>
</evidence>
<dbReference type="InterPro" id="IPR008979">
    <property type="entry name" value="Galactose-bd-like_sf"/>
</dbReference>
<keyword evidence="14" id="KW-0325">Glycoprotein</keyword>
<feature type="signal peptide" evidence="21">
    <location>
        <begin position="1"/>
        <end position="23"/>
    </location>
</feature>
<evidence type="ECO:0000256" key="20">
    <source>
        <dbReference type="SAM" id="Phobius"/>
    </source>
</evidence>
<evidence type="ECO:0000256" key="9">
    <source>
        <dbReference type="ARBA" id="ARBA00022825"/>
    </source>
</evidence>
<feature type="region of interest" description="Disordered" evidence="19">
    <location>
        <begin position="1232"/>
        <end position="1254"/>
    </location>
</feature>
<dbReference type="GO" id="GO:0004252">
    <property type="term" value="F:serine-type endopeptidase activity"/>
    <property type="evidence" value="ECO:0007669"/>
    <property type="project" value="UniProtKB-UniRule"/>
</dbReference>
<dbReference type="PROSITE" id="PS00138">
    <property type="entry name" value="SUBTILASE_SER"/>
    <property type="match status" value="1"/>
</dbReference>
<dbReference type="GO" id="GO:0005509">
    <property type="term" value="F:calcium ion binding"/>
    <property type="evidence" value="ECO:0007669"/>
    <property type="project" value="InterPro"/>
</dbReference>
<dbReference type="PROSITE" id="PS00804">
    <property type="entry name" value="CALRETICULIN_2"/>
    <property type="match status" value="1"/>
</dbReference>
<dbReference type="Gene3D" id="2.60.120.200">
    <property type="match status" value="1"/>
</dbReference>
<feature type="transmembrane region" description="Helical" evidence="20">
    <location>
        <begin position="547"/>
        <end position="565"/>
    </location>
</feature>
<dbReference type="Gene3D" id="3.40.50.200">
    <property type="entry name" value="Peptidase S8/S53 domain"/>
    <property type="match status" value="1"/>
</dbReference>
<evidence type="ECO:0000256" key="8">
    <source>
        <dbReference type="ARBA" id="ARBA00022824"/>
    </source>
</evidence>
<protein>
    <recommendedName>
        <fullName evidence="16">Calnexin</fullName>
    </recommendedName>
</protein>
<feature type="compositionally biased region" description="Acidic residues" evidence="19">
    <location>
        <begin position="1332"/>
        <end position="1345"/>
    </location>
</feature>
<feature type="active site" description="Charge relay system" evidence="18">
    <location>
        <position position="970"/>
    </location>
</feature>
<evidence type="ECO:0000256" key="1">
    <source>
        <dbReference type="ARBA" id="ARBA00004389"/>
    </source>
</evidence>
<evidence type="ECO:0000256" key="18">
    <source>
        <dbReference type="PROSITE-ProRule" id="PRU01240"/>
    </source>
</evidence>
<dbReference type="GO" id="GO:0051082">
    <property type="term" value="F:unfolded protein binding"/>
    <property type="evidence" value="ECO:0007669"/>
    <property type="project" value="InterPro"/>
</dbReference>
<keyword evidence="12 20" id="KW-0472">Membrane</keyword>
<dbReference type="Proteomes" id="UP000232875">
    <property type="component" value="Unassembled WGS sequence"/>
</dbReference>
<keyword evidence="17" id="KW-1015">Disulfide bond</keyword>
<dbReference type="SUPFAM" id="SSF49785">
    <property type="entry name" value="Galactose-binding domain-like"/>
    <property type="match status" value="1"/>
</dbReference>
<evidence type="ECO:0000259" key="22">
    <source>
        <dbReference type="PROSITE" id="PS51829"/>
    </source>
</evidence>
<feature type="domain" description="P/Homo B" evidence="22">
    <location>
        <begin position="1046"/>
        <end position="1189"/>
    </location>
</feature>
<evidence type="ECO:0000256" key="19">
    <source>
        <dbReference type="SAM" id="MobiDB-lite"/>
    </source>
</evidence>
<dbReference type="InterPro" id="IPR036852">
    <property type="entry name" value="Peptidase_S8/S53_dom_sf"/>
</dbReference>
<evidence type="ECO:0000256" key="7">
    <source>
        <dbReference type="ARBA" id="ARBA00022801"/>
    </source>
</evidence>
<evidence type="ECO:0000256" key="12">
    <source>
        <dbReference type="ARBA" id="ARBA00023136"/>
    </source>
</evidence>
<evidence type="ECO:0000256" key="11">
    <source>
        <dbReference type="ARBA" id="ARBA00022989"/>
    </source>
</evidence>
<feature type="transmembrane region" description="Helical" evidence="20">
    <location>
        <begin position="485"/>
        <end position="506"/>
    </location>
</feature>
<keyword evidence="10" id="KW-0106">Calcium</keyword>
<dbReference type="EMBL" id="KZ454988">
    <property type="protein sequence ID" value="PKI85155.1"/>
    <property type="molecule type" value="Genomic_DNA"/>
</dbReference>
<dbReference type="InterPro" id="IPR000209">
    <property type="entry name" value="Peptidase_S8/S53_dom"/>
</dbReference>
<dbReference type="GO" id="GO:0006457">
    <property type="term" value="P:protein folding"/>
    <property type="evidence" value="ECO:0007669"/>
    <property type="project" value="InterPro"/>
</dbReference>
<gene>
    <name evidence="23" type="primary">KEX2</name>
    <name evidence="23" type="ORF">MVES_001365</name>
</gene>
<keyword evidence="9 18" id="KW-0720">Serine protease</keyword>
<dbReference type="FunFam" id="2.60.120.200:FF:000011">
    <property type="entry name" value="Probable calnexin"/>
    <property type="match status" value="1"/>
</dbReference>
<dbReference type="GO" id="GO:0007323">
    <property type="term" value="P:peptide pheromone maturation"/>
    <property type="evidence" value="ECO:0007669"/>
    <property type="project" value="UniProtKB-ARBA"/>
</dbReference>
<feature type="region of interest" description="Disordered" evidence="19">
    <location>
        <begin position="1328"/>
        <end position="1371"/>
    </location>
</feature>
<proteinExistence type="inferred from homology"/>
<evidence type="ECO:0000256" key="10">
    <source>
        <dbReference type="ARBA" id="ARBA00022837"/>
    </source>
</evidence>
<keyword evidence="5 20" id="KW-0812">Transmembrane</keyword>
<evidence type="ECO:0000256" key="5">
    <source>
        <dbReference type="ARBA" id="ARBA00022692"/>
    </source>
</evidence>
<dbReference type="PROSITE" id="PS00136">
    <property type="entry name" value="SUBTILASE_ASP"/>
    <property type="match status" value="1"/>
</dbReference>
<dbReference type="Gene3D" id="2.10.250.10">
    <property type="entry name" value="Calreticulin/calnexin, P domain"/>
    <property type="match status" value="1"/>
</dbReference>
<dbReference type="InterPro" id="IPR034182">
    <property type="entry name" value="Kexin/furin"/>
</dbReference>
<dbReference type="InterPro" id="IPR022398">
    <property type="entry name" value="Peptidase_S8_His-AS"/>
</dbReference>
<dbReference type="InterPro" id="IPR002884">
    <property type="entry name" value="P_dom"/>
</dbReference>
<dbReference type="Pfam" id="PF01483">
    <property type="entry name" value="P_proprotein"/>
    <property type="match status" value="1"/>
</dbReference>
<keyword evidence="24" id="KW-1185">Reference proteome</keyword>
<comment type="similarity">
    <text evidence="3">Belongs to the calreticulin family.</text>
</comment>
<dbReference type="InterPro" id="IPR009033">
    <property type="entry name" value="Calreticulin/calnexin_P_dom_sf"/>
</dbReference>
<dbReference type="OrthoDB" id="300641at2759"/>
<dbReference type="PROSITE" id="PS00137">
    <property type="entry name" value="SUBTILASE_HIS"/>
    <property type="match status" value="1"/>
</dbReference>
<keyword evidence="7 18" id="KW-0378">Hydrolase</keyword>
<keyword evidence="6 21" id="KW-0732">Signal</keyword>
<dbReference type="InterPro" id="IPR018124">
    <property type="entry name" value="Calret/calnex_CS"/>
</dbReference>
<sequence>MKSVLRVASVIAALALAQLSVLAETFEPTHVDGYFVEQFNPGWDQRWSVSRSSKLQRGEEEFKYDGKWAVEEPSVFPGIKGDTGLVLKSKAKQHAISAKFDEPIVSTGNEHLIIQYEVKLQKGLSCGGAYIKLISGENGDFDPDQFSDKTPYSIMFGPDKCGAANNKVHFIFRHQNPVSKKYEEKHMMLPAYPPMSKTTTLYTLIVDRNTSWTIEINEQLRASGDLFNNFEPPFIPPTEIDDPTDVKPQDWVDEAQIVDESATKPDDWDENAPTMIPDPTATKPMDWYEEEKVLIPDPSASKPEEWDDEEDGAWIAPSIPNPKCEDAAGCGPWSAPLVQNPEYKGKWSKPLIPNPAYKGEWSARKIPNPNYFEGGKPNQFLPIVGAGFELWTMDEDILFDNIYIGNSLAEARKLAKETFHVKRPIELDAETRDVDSTEAEAGRSALPNIAHRIARQVRTKTMRFVERIGSEEDKIAVLRGSYDIVGFWAAAVAVALGLLGLIGALLGGKKDVRVKREPASKASPDAATGTPDAAVASACEAQRLPDVAMRLAPFLAALLVGTHAFPQKRSYDTHHYYVAELVPDSGACARVEPRDVAAALGAELVERVGSLPHDWLLRNAKQDHLARRSVYGEDPVEKDYVLQRWKALQHPNMKRSCVGPSCVSETCIAARLRSVERQVLSQRHKRTMPLYPAPRAPIPVEGRANRSAAYTERYHISDPLFFKQWHIVNDQKEGNDVHLNNTWDYFTGKGVAVAFIDDGLDYHHPDLKANFFAKGSYDFNDHTPLPEPRLEDDVHGTRCAGEVAAARNEVCGVGVAPNAKIAGIRILSAPISDADEAMALNYAYQDNDIYSCSWGPPDNGKSMDEPKGLVAKALLNGIYNGRGGKGNLFIFAGGNGGASDDQCNFDGYTNSIFTITIAAVDSKGEHPYYSEMCSAIIASSWSSGAGHMIETTDASLGTKRLCTESHGGTSAAAPLVAGMLALALEARPELTWRDAQHLLIQSSDPINTNDPDWSKNGAGLMYSHKYGFGVVRAARLVENAQKMQLVKPQAWFESAKMHIASPILNLNANVTASLDVTQKMLNDANVAKLEHVTVKVWIGHERRGSMKITITSPQNTTSVLASPRRLDENEFGLTGWTFMTLKHWAEPPVGTWTVSVQDHSNERLAAELGSRGTGNFTDWTLMLWGEAHDVSKARPWNFPADSPEYGMTLPGAPTQTMLGSYASDTFQLKKPTNALPDDHHKKPGETSGAFGEQPAADTGYLGGLDNQSVWLSVAAGLGLLVGCTLLLVFLYRRVHARRRNYAYLPGNEEDFALDGMEQDAPLQARDLYDAFALEESDGESDGDGDASDRASMEKNNTSTNDSLLDAPHESR</sequence>
<dbReference type="PROSITE" id="PS51892">
    <property type="entry name" value="SUBTILASE"/>
    <property type="match status" value="1"/>
</dbReference>
<feature type="transmembrane region" description="Helical" evidence="20">
    <location>
        <begin position="1269"/>
        <end position="1291"/>
    </location>
</feature>
<evidence type="ECO:0000256" key="6">
    <source>
        <dbReference type="ARBA" id="ARBA00022729"/>
    </source>
</evidence>
<dbReference type="SUPFAM" id="SSF52743">
    <property type="entry name" value="Subtilisin-like"/>
    <property type="match status" value="1"/>
</dbReference>
<dbReference type="PRINTS" id="PR00626">
    <property type="entry name" value="CALRETICULIN"/>
</dbReference>